<reference evidence="3" key="1">
    <citation type="submission" date="2016-11" db="UniProtKB">
        <authorList>
            <consortium name="WormBaseParasite"/>
        </authorList>
    </citation>
    <scope>IDENTIFICATION</scope>
</reference>
<evidence type="ECO:0000313" key="3">
    <source>
        <dbReference type="WBParaSite" id="Hba_03670"/>
    </source>
</evidence>
<protein>
    <submittedName>
        <fullName evidence="3">Phlebovirus_G2 domain-containing protein</fullName>
    </submittedName>
</protein>
<feature type="domain" description="Phlebovirus glycoprotein G2 fusion" evidence="1">
    <location>
        <begin position="13"/>
        <end position="130"/>
    </location>
</feature>
<dbReference type="InterPro" id="IPR009878">
    <property type="entry name" value="Phlebovirus_G2_fusion"/>
</dbReference>
<dbReference type="Pfam" id="PF07245">
    <property type="entry name" value="Phlebovirus_G2"/>
    <property type="match status" value="1"/>
</dbReference>
<accession>A0A1I7WFC9</accession>
<evidence type="ECO:0000259" key="1">
    <source>
        <dbReference type="Pfam" id="PF07245"/>
    </source>
</evidence>
<dbReference type="WBParaSite" id="Hba_03670">
    <property type="protein sequence ID" value="Hba_03670"/>
    <property type="gene ID" value="Hba_03670"/>
</dbReference>
<keyword evidence="2" id="KW-1185">Reference proteome</keyword>
<dbReference type="AlphaFoldDB" id="A0A1I7WFC9"/>
<sequence>MVTLRHNAEAYILLQDHQQRLIGTMKIFAQPRFEYIPTKGFTTRLIDLHTVSIQRCPGMGTCTKNTCSALTEETKLIEFTAYNEFPGIARCQEACSCITCGCFLCSSACLFTRIYSVPTSDSVPLQITQCA</sequence>
<proteinExistence type="predicted"/>
<evidence type="ECO:0000313" key="2">
    <source>
        <dbReference type="Proteomes" id="UP000095283"/>
    </source>
</evidence>
<dbReference type="Proteomes" id="UP000095283">
    <property type="component" value="Unplaced"/>
</dbReference>
<organism evidence="2 3">
    <name type="scientific">Heterorhabditis bacteriophora</name>
    <name type="common">Entomopathogenic nematode worm</name>
    <dbReference type="NCBI Taxonomy" id="37862"/>
    <lineage>
        <taxon>Eukaryota</taxon>
        <taxon>Metazoa</taxon>
        <taxon>Ecdysozoa</taxon>
        <taxon>Nematoda</taxon>
        <taxon>Chromadorea</taxon>
        <taxon>Rhabditida</taxon>
        <taxon>Rhabditina</taxon>
        <taxon>Rhabditomorpha</taxon>
        <taxon>Strongyloidea</taxon>
        <taxon>Heterorhabditidae</taxon>
        <taxon>Heterorhabditis</taxon>
    </lineage>
</organism>
<name>A0A1I7WFC9_HETBA</name>